<reference evidence="1 2" key="1">
    <citation type="submission" date="2024-06" db="EMBL/GenBank/DDBJ databases">
        <title>Genomic Encyclopedia of Type Strains, Phase IV (KMG-IV): sequencing the most valuable type-strain genomes for metagenomic binning, comparative biology and taxonomic classification.</title>
        <authorList>
            <person name="Goeker M."/>
        </authorList>
    </citation>
    <scope>NUCLEOTIDE SEQUENCE [LARGE SCALE GENOMIC DNA]</scope>
    <source>
        <strain evidence="1 2">DSM 100124</strain>
    </source>
</reference>
<dbReference type="InterPro" id="IPR018540">
    <property type="entry name" value="Spo0E-like"/>
</dbReference>
<evidence type="ECO:0000313" key="2">
    <source>
        <dbReference type="Proteomes" id="UP001549097"/>
    </source>
</evidence>
<keyword evidence="2" id="KW-1185">Reference proteome</keyword>
<sequence>MNREKYLEDKELKLKDELSLLANEKGSLSNPDVVKKSQELDQVITAVQEKSLKNKSGK</sequence>
<dbReference type="EMBL" id="JBEPMP010000001">
    <property type="protein sequence ID" value="MET3728278.1"/>
    <property type="molecule type" value="Genomic_DNA"/>
</dbReference>
<dbReference type="InterPro" id="IPR037208">
    <property type="entry name" value="Spo0E-like_sf"/>
</dbReference>
<dbReference type="Gene3D" id="4.10.280.10">
    <property type="entry name" value="Helix-loop-helix DNA-binding domain"/>
    <property type="match status" value="1"/>
</dbReference>
<gene>
    <name evidence="1" type="ORF">ABID52_001859</name>
</gene>
<dbReference type="RefSeq" id="WP_198767409.1">
    <property type="nucleotide sequence ID" value="NZ_JAEACF010000001.1"/>
</dbReference>
<name>A0ABV2LI74_9BACL</name>
<protein>
    <recommendedName>
        <fullName evidence="3">Spo0E like sporulation regulatory protein</fullName>
    </recommendedName>
</protein>
<comment type="caution">
    <text evidence="1">The sequence shown here is derived from an EMBL/GenBank/DDBJ whole genome shotgun (WGS) entry which is preliminary data.</text>
</comment>
<dbReference type="Pfam" id="PF09388">
    <property type="entry name" value="SpoOE-like"/>
    <property type="match status" value="1"/>
</dbReference>
<proteinExistence type="predicted"/>
<evidence type="ECO:0000313" key="1">
    <source>
        <dbReference type="EMBL" id="MET3728278.1"/>
    </source>
</evidence>
<dbReference type="Proteomes" id="UP001549097">
    <property type="component" value="Unassembled WGS sequence"/>
</dbReference>
<accession>A0ABV2LI74</accession>
<evidence type="ECO:0008006" key="3">
    <source>
        <dbReference type="Google" id="ProtNLM"/>
    </source>
</evidence>
<dbReference type="SUPFAM" id="SSF140500">
    <property type="entry name" value="BAS1536-like"/>
    <property type="match status" value="1"/>
</dbReference>
<organism evidence="1 2">
    <name type="scientific">Fictibacillus halophilus</name>
    <dbReference type="NCBI Taxonomy" id="1610490"/>
    <lineage>
        <taxon>Bacteria</taxon>
        <taxon>Bacillati</taxon>
        <taxon>Bacillota</taxon>
        <taxon>Bacilli</taxon>
        <taxon>Bacillales</taxon>
        <taxon>Fictibacillaceae</taxon>
        <taxon>Fictibacillus</taxon>
    </lineage>
</organism>
<dbReference type="InterPro" id="IPR036638">
    <property type="entry name" value="HLH_DNA-bd_sf"/>
</dbReference>